<dbReference type="Proteomes" id="UP000215405">
    <property type="component" value="Unassembled WGS sequence"/>
</dbReference>
<keyword evidence="2" id="KW-1003">Cell membrane</keyword>
<feature type="domain" description="EamA" evidence="7">
    <location>
        <begin position="168"/>
        <end position="300"/>
    </location>
</feature>
<reference evidence="9" key="1">
    <citation type="journal article" date="2017" name="Int. J. Syst. Evol. Microbiol.">
        <title>Notoacmeibacter marinus gen. nov., sp. nov., isolated from the gut of a limpet and proposal of Notoacmeibacteraceae fam. nov. in the order Rhizobiales of the class Alphaproteobacteria.</title>
        <authorList>
            <person name="Huang Z."/>
            <person name="Guo F."/>
            <person name="Lai Q."/>
        </authorList>
    </citation>
    <scope>NUCLEOTIDE SEQUENCE [LARGE SCALE GENOMIC DNA]</scope>
    <source>
        <strain evidence="9">XMTR2A4</strain>
    </source>
</reference>
<evidence type="ECO:0000313" key="9">
    <source>
        <dbReference type="Proteomes" id="UP000215405"/>
    </source>
</evidence>
<comment type="subcellular location">
    <subcellularLocation>
        <location evidence="1">Cell membrane</location>
        <topology evidence="1">Multi-pass membrane protein</topology>
    </subcellularLocation>
</comment>
<dbReference type="Pfam" id="PF00892">
    <property type="entry name" value="EamA"/>
    <property type="match status" value="2"/>
</dbReference>
<feature type="transmembrane region" description="Helical" evidence="6">
    <location>
        <begin position="197"/>
        <end position="216"/>
    </location>
</feature>
<evidence type="ECO:0000256" key="4">
    <source>
        <dbReference type="ARBA" id="ARBA00022989"/>
    </source>
</evidence>
<keyword evidence="4 6" id="KW-1133">Transmembrane helix</keyword>
<evidence type="ECO:0000256" key="2">
    <source>
        <dbReference type="ARBA" id="ARBA00022475"/>
    </source>
</evidence>
<feature type="domain" description="EamA" evidence="7">
    <location>
        <begin position="14"/>
        <end position="158"/>
    </location>
</feature>
<sequence>MSHAQLPMRRRLTAALMLLAAGGIWGGGFVAQSTAMDSLGPFAFIAARFAVAFIGLLPFALFELRRAKSPLGDRLADTSGATLIPEWRGYGLAGLAFFAGMATQQIGLLTTSVSNSGFLTGLYVVFTPFIALLLFREMPRLLILPASFMALVGIFLLSGGIHGELTEGDWWTITCAGFWGLQVALTGRLAERTGLPMTLTAVQMAVACLVALPITLVFETTELWQFKAALPEILYTGLFAGGLAFSLQARGQRYIKPGPAAILLSSEALFAALFGALLLGDRLAPIALIGCGLILAAILLAQWPQRRRTS</sequence>
<keyword evidence="9" id="KW-1185">Reference proteome</keyword>
<accession>A0A231V019</accession>
<feature type="transmembrane region" description="Helical" evidence="6">
    <location>
        <begin position="168"/>
        <end position="185"/>
    </location>
</feature>
<evidence type="ECO:0000259" key="7">
    <source>
        <dbReference type="Pfam" id="PF00892"/>
    </source>
</evidence>
<dbReference type="InterPro" id="IPR037185">
    <property type="entry name" value="EmrE-like"/>
</dbReference>
<comment type="caution">
    <text evidence="8">The sequence shown here is derived from an EMBL/GenBank/DDBJ whole genome shotgun (WGS) entry which is preliminary data.</text>
</comment>
<evidence type="ECO:0000256" key="3">
    <source>
        <dbReference type="ARBA" id="ARBA00022692"/>
    </source>
</evidence>
<evidence type="ECO:0000256" key="5">
    <source>
        <dbReference type="ARBA" id="ARBA00023136"/>
    </source>
</evidence>
<dbReference type="PANTHER" id="PTHR42920">
    <property type="entry name" value="OS03G0707200 PROTEIN-RELATED"/>
    <property type="match status" value="1"/>
</dbReference>
<evidence type="ECO:0000313" key="8">
    <source>
        <dbReference type="EMBL" id="OXT00916.1"/>
    </source>
</evidence>
<dbReference type="InterPro" id="IPR000620">
    <property type="entry name" value="EamA_dom"/>
</dbReference>
<feature type="transmembrane region" description="Helical" evidence="6">
    <location>
        <begin position="259"/>
        <end position="277"/>
    </location>
</feature>
<feature type="transmembrane region" description="Helical" evidence="6">
    <location>
        <begin position="116"/>
        <end position="135"/>
    </location>
</feature>
<name>A0A231V019_9HYPH</name>
<keyword evidence="5 6" id="KW-0472">Membrane</keyword>
<evidence type="ECO:0000256" key="6">
    <source>
        <dbReference type="SAM" id="Phobius"/>
    </source>
</evidence>
<dbReference type="EMBL" id="NBYO01000002">
    <property type="protein sequence ID" value="OXT00916.1"/>
    <property type="molecule type" value="Genomic_DNA"/>
</dbReference>
<protein>
    <recommendedName>
        <fullName evidence="7">EamA domain-containing protein</fullName>
    </recommendedName>
</protein>
<feature type="transmembrane region" description="Helical" evidence="6">
    <location>
        <begin position="90"/>
        <end position="110"/>
    </location>
</feature>
<organism evidence="8 9">
    <name type="scientific">Notoacmeibacter marinus</name>
    <dbReference type="NCBI Taxonomy" id="1876515"/>
    <lineage>
        <taxon>Bacteria</taxon>
        <taxon>Pseudomonadati</taxon>
        <taxon>Pseudomonadota</taxon>
        <taxon>Alphaproteobacteria</taxon>
        <taxon>Hyphomicrobiales</taxon>
        <taxon>Notoacmeibacteraceae</taxon>
        <taxon>Notoacmeibacter</taxon>
    </lineage>
</organism>
<dbReference type="GO" id="GO:0005886">
    <property type="term" value="C:plasma membrane"/>
    <property type="evidence" value="ECO:0007669"/>
    <property type="project" value="UniProtKB-SubCell"/>
</dbReference>
<dbReference type="AlphaFoldDB" id="A0A231V019"/>
<feature type="transmembrane region" description="Helical" evidence="6">
    <location>
        <begin position="228"/>
        <end position="247"/>
    </location>
</feature>
<feature type="transmembrane region" description="Helical" evidence="6">
    <location>
        <begin position="283"/>
        <end position="301"/>
    </location>
</feature>
<proteinExistence type="predicted"/>
<gene>
    <name evidence="8" type="ORF">B7H23_10460</name>
</gene>
<dbReference type="PANTHER" id="PTHR42920:SF5">
    <property type="entry name" value="EAMA DOMAIN-CONTAINING PROTEIN"/>
    <property type="match status" value="1"/>
</dbReference>
<dbReference type="InterPro" id="IPR051258">
    <property type="entry name" value="Diverse_Substrate_Transporter"/>
</dbReference>
<keyword evidence="3 6" id="KW-0812">Transmembrane</keyword>
<feature type="transmembrane region" description="Helical" evidence="6">
    <location>
        <begin position="42"/>
        <end position="62"/>
    </location>
</feature>
<evidence type="ECO:0000256" key="1">
    <source>
        <dbReference type="ARBA" id="ARBA00004651"/>
    </source>
</evidence>
<dbReference type="SUPFAM" id="SSF103481">
    <property type="entry name" value="Multidrug resistance efflux transporter EmrE"/>
    <property type="match status" value="2"/>
</dbReference>
<feature type="transmembrane region" description="Helical" evidence="6">
    <location>
        <begin position="142"/>
        <end position="162"/>
    </location>
</feature>